<accession>U3AW98</accession>
<organism evidence="3 4">
    <name type="scientific">Vibrio azureus NBRC 104587</name>
    <dbReference type="NCBI Taxonomy" id="1219077"/>
    <lineage>
        <taxon>Bacteria</taxon>
        <taxon>Pseudomonadati</taxon>
        <taxon>Pseudomonadota</taxon>
        <taxon>Gammaproteobacteria</taxon>
        <taxon>Vibrionales</taxon>
        <taxon>Vibrionaceae</taxon>
        <taxon>Vibrio</taxon>
    </lineage>
</organism>
<dbReference type="Pfam" id="PF01541">
    <property type="entry name" value="GIY-YIG"/>
    <property type="match status" value="1"/>
</dbReference>
<dbReference type="eggNOG" id="COG2827">
    <property type="taxonomic scope" value="Bacteria"/>
</dbReference>
<dbReference type="RefSeq" id="WP_021711770.1">
    <property type="nucleotide sequence ID" value="NZ_BATL01000113.1"/>
</dbReference>
<comment type="similarity">
    <text evidence="1">Belongs to the UPF0213 family.</text>
</comment>
<dbReference type="STRING" id="1219077.VAZ01S_113_00100"/>
<evidence type="ECO:0000313" key="3">
    <source>
        <dbReference type="EMBL" id="GAD78035.1"/>
    </source>
</evidence>
<dbReference type="InterPro" id="IPR050190">
    <property type="entry name" value="UPF0213_domain"/>
</dbReference>
<name>U3AW98_9VIBR</name>
<proteinExistence type="inferred from homology"/>
<dbReference type="AlphaFoldDB" id="U3AW98"/>
<dbReference type="InterPro" id="IPR035901">
    <property type="entry name" value="GIY-YIG_endonuc_sf"/>
</dbReference>
<keyword evidence="4" id="KW-1185">Reference proteome</keyword>
<dbReference type="SUPFAM" id="SSF82771">
    <property type="entry name" value="GIY-YIG endonuclease"/>
    <property type="match status" value="1"/>
</dbReference>
<gene>
    <name evidence="3" type="ORF">VAZ01S_113_00100</name>
</gene>
<protein>
    <recommendedName>
        <fullName evidence="2">GIY-YIG domain-containing protein</fullName>
    </recommendedName>
</protein>
<reference evidence="3 4" key="1">
    <citation type="submission" date="2013-09" db="EMBL/GenBank/DDBJ databases">
        <title>Whole genome shotgun sequence of Vibrio azureus NBRC 104587.</title>
        <authorList>
            <person name="Isaki S."/>
            <person name="Hosoyama A."/>
            <person name="Numata M."/>
            <person name="Hashimoto M."/>
            <person name="Hosoyama Y."/>
            <person name="Tsuchikane K."/>
            <person name="Noguchi M."/>
            <person name="Hirakata S."/>
            <person name="Ichikawa N."/>
            <person name="Ohji S."/>
            <person name="Yamazoe A."/>
            <person name="Fujita N."/>
        </authorList>
    </citation>
    <scope>NUCLEOTIDE SEQUENCE [LARGE SCALE GENOMIC DNA]</scope>
    <source>
        <strain evidence="3 4">NBRC 104587</strain>
    </source>
</reference>
<dbReference type="PANTHER" id="PTHR34477:SF1">
    <property type="entry name" value="UPF0213 PROTEIN YHBQ"/>
    <property type="match status" value="1"/>
</dbReference>
<feature type="domain" description="GIY-YIG" evidence="2">
    <location>
        <begin position="7"/>
        <end position="82"/>
    </location>
</feature>
<dbReference type="PANTHER" id="PTHR34477">
    <property type="entry name" value="UPF0213 PROTEIN YHBQ"/>
    <property type="match status" value="1"/>
</dbReference>
<sequence length="115" mass="13146">MKDTTEVNWYAYLIRNKNNALYCGVTNDVKRRFRVHQEGKGAKALKGKGPLTLEWSCAFGSKSIAMKVECFIKKLSKQKKEQLVCAEAIIHIDDNGRVTYSNLYPSNLKMLDSER</sequence>
<dbReference type="Proteomes" id="UP000016567">
    <property type="component" value="Unassembled WGS sequence"/>
</dbReference>
<dbReference type="Gene3D" id="3.40.1440.10">
    <property type="entry name" value="GIY-YIG endonuclease"/>
    <property type="match status" value="1"/>
</dbReference>
<dbReference type="InterPro" id="IPR000305">
    <property type="entry name" value="GIY-YIG_endonuc"/>
</dbReference>
<evidence type="ECO:0000259" key="2">
    <source>
        <dbReference type="PROSITE" id="PS50164"/>
    </source>
</evidence>
<feature type="non-terminal residue" evidence="3">
    <location>
        <position position="115"/>
    </location>
</feature>
<comment type="caution">
    <text evidence="3">The sequence shown here is derived from an EMBL/GenBank/DDBJ whole genome shotgun (WGS) entry which is preliminary data.</text>
</comment>
<dbReference type="EMBL" id="BATL01000113">
    <property type="protein sequence ID" value="GAD78035.1"/>
    <property type="molecule type" value="Genomic_DNA"/>
</dbReference>
<evidence type="ECO:0000313" key="4">
    <source>
        <dbReference type="Proteomes" id="UP000016567"/>
    </source>
</evidence>
<dbReference type="CDD" id="cd10456">
    <property type="entry name" value="GIY-YIG_UPF0213"/>
    <property type="match status" value="1"/>
</dbReference>
<dbReference type="PROSITE" id="PS50164">
    <property type="entry name" value="GIY_YIG"/>
    <property type="match status" value="1"/>
</dbReference>
<evidence type="ECO:0000256" key="1">
    <source>
        <dbReference type="ARBA" id="ARBA00007435"/>
    </source>
</evidence>